<accession>A0AAV4VEF3</accession>
<dbReference type="Proteomes" id="UP001054945">
    <property type="component" value="Unassembled WGS sequence"/>
</dbReference>
<keyword evidence="2" id="KW-1185">Reference proteome</keyword>
<reference evidence="1 2" key="1">
    <citation type="submission" date="2021-06" db="EMBL/GenBank/DDBJ databases">
        <title>Caerostris extrusa draft genome.</title>
        <authorList>
            <person name="Kono N."/>
            <person name="Arakawa K."/>
        </authorList>
    </citation>
    <scope>NUCLEOTIDE SEQUENCE [LARGE SCALE GENOMIC DNA]</scope>
</reference>
<organism evidence="1 2">
    <name type="scientific">Caerostris extrusa</name>
    <name type="common">Bark spider</name>
    <name type="synonym">Caerostris bankana</name>
    <dbReference type="NCBI Taxonomy" id="172846"/>
    <lineage>
        <taxon>Eukaryota</taxon>
        <taxon>Metazoa</taxon>
        <taxon>Ecdysozoa</taxon>
        <taxon>Arthropoda</taxon>
        <taxon>Chelicerata</taxon>
        <taxon>Arachnida</taxon>
        <taxon>Araneae</taxon>
        <taxon>Araneomorphae</taxon>
        <taxon>Entelegynae</taxon>
        <taxon>Araneoidea</taxon>
        <taxon>Araneidae</taxon>
        <taxon>Caerostris</taxon>
    </lineage>
</organism>
<dbReference type="AlphaFoldDB" id="A0AAV4VEF3"/>
<name>A0AAV4VEF3_CAEEX</name>
<protein>
    <submittedName>
        <fullName evidence="1">Uncharacterized protein</fullName>
    </submittedName>
</protein>
<dbReference type="EMBL" id="BPLR01014435">
    <property type="protein sequence ID" value="GIY68766.1"/>
    <property type="molecule type" value="Genomic_DNA"/>
</dbReference>
<comment type="caution">
    <text evidence="1">The sequence shown here is derived from an EMBL/GenBank/DDBJ whole genome shotgun (WGS) entry which is preliminary data.</text>
</comment>
<proteinExistence type="predicted"/>
<sequence>MSISILSLKQMCLNKVAASFFRNKEMKEAIRTPDVLHARNYGGFESILDSRVSEKISVVLPIKILQNEVLRTISFYKCNVIILKALHDLKRSRLG</sequence>
<gene>
    <name evidence="1" type="ORF">CEXT_572561</name>
</gene>
<evidence type="ECO:0000313" key="1">
    <source>
        <dbReference type="EMBL" id="GIY68766.1"/>
    </source>
</evidence>
<evidence type="ECO:0000313" key="2">
    <source>
        <dbReference type="Proteomes" id="UP001054945"/>
    </source>
</evidence>